<dbReference type="GO" id="GO:0007157">
    <property type="term" value="P:heterophilic cell-cell adhesion via plasma membrane cell adhesion molecules"/>
    <property type="evidence" value="ECO:0007669"/>
    <property type="project" value="TreeGrafter"/>
</dbReference>
<dbReference type="Proteomes" id="UP000828390">
    <property type="component" value="Unassembled WGS sequence"/>
</dbReference>
<reference evidence="7" key="1">
    <citation type="journal article" date="2019" name="bioRxiv">
        <title>The Genome of the Zebra Mussel, Dreissena polymorpha: A Resource for Invasive Species Research.</title>
        <authorList>
            <person name="McCartney M.A."/>
            <person name="Auch B."/>
            <person name="Kono T."/>
            <person name="Mallez S."/>
            <person name="Zhang Y."/>
            <person name="Obille A."/>
            <person name="Becker A."/>
            <person name="Abrahante J.E."/>
            <person name="Garbe J."/>
            <person name="Badalamenti J.P."/>
            <person name="Herman A."/>
            <person name="Mangelson H."/>
            <person name="Liachko I."/>
            <person name="Sullivan S."/>
            <person name="Sone E.D."/>
            <person name="Koren S."/>
            <person name="Silverstein K.A.T."/>
            <person name="Beckman K.B."/>
            <person name="Gohl D.M."/>
        </authorList>
    </citation>
    <scope>NUCLEOTIDE SEQUENCE</scope>
    <source>
        <strain evidence="7">Duluth1</strain>
        <tissue evidence="7">Whole animal</tissue>
    </source>
</reference>
<protein>
    <recommendedName>
        <fullName evidence="6">EGF-like domain-containing protein</fullName>
    </recommendedName>
</protein>
<dbReference type="EMBL" id="JAIWYP010000014">
    <property type="protein sequence ID" value="KAH3708573.1"/>
    <property type="molecule type" value="Genomic_DNA"/>
</dbReference>
<dbReference type="PROSITE" id="PS00022">
    <property type="entry name" value="EGF_1"/>
    <property type="match status" value="5"/>
</dbReference>
<dbReference type="SMART" id="SM00179">
    <property type="entry name" value="EGF_CA"/>
    <property type="match status" value="3"/>
</dbReference>
<evidence type="ECO:0000256" key="1">
    <source>
        <dbReference type="ARBA" id="ARBA00022536"/>
    </source>
</evidence>
<dbReference type="GO" id="GO:0032991">
    <property type="term" value="C:protein-containing complex"/>
    <property type="evidence" value="ECO:0007669"/>
    <property type="project" value="TreeGrafter"/>
</dbReference>
<comment type="caution">
    <text evidence="7">The sequence shown here is derived from an EMBL/GenBank/DDBJ whole genome shotgun (WGS) entry which is preliminary data.</text>
</comment>
<feature type="disulfide bond" evidence="5">
    <location>
        <begin position="457"/>
        <end position="474"/>
    </location>
</feature>
<feature type="disulfide bond" evidence="5">
    <location>
        <begin position="385"/>
        <end position="395"/>
    </location>
</feature>
<evidence type="ECO:0000256" key="3">
    <source>
        <dbReference type="ARBA" id="ARBA00022737"/>
    </source>
</evidence>
<feature type="domain" description="EGF-like" evidence="6">
    <location>
        <begin position="381"/>
        <end position="419"/>
    </location>
</feature>
<dbReference type="SUPFAM" id="SSF57196">
    <property type="entry name" value="EGF/Laminin"/>
    <property type="match status" value="5"/>
</dbReference>
<dbReference type="InterPro" id="IPR001881">
    <property type="entry name" value="EGF-like_Ca-bd_dom"/>
</dbReference>
<sequence length="592" mass="64575">MASIQTFYIFQLFTHRRLNLSALVSKNADQPWDVELTDDRRRRFKKRNIAEKVNGTCKQVPTVNKDFICCETTQQKIQVPGVDREMCLKKEFYYCDSTLQKQGLSCSEGKEEDFKKKSLLQLRPITRFQLQRCCRDDLTACGRKEIQHLFLDSSHETYIAVTVPHVAVLPELDCGLKKIARRGIGYKIQISLYFGTRDSKYQIPTIKKQTFFKTMIAEIDSQMESCPMGKNAMLTTTTPVSPCSPSPCLRGSCFIGSGNNPTFFCLCPSGFTGLHCETEINPCSPSPCLRGSCFIGSGNNPTFFCLCPSGFTGMTCETVISTTTAKTTPIPTATTTVPTTLANPCFPSPCVRGSCFIGSGNNPAFFCVCPTGFTGLHCEIEINPCSPSPCVHGSCFKGSGNSPTFFCLCPSQFTGLHCETVITTTTAISTTTPSQTATTTTTTATTTPVNPCNSSPCVHGTCFIGSGNSPSFFCLCPSGFTGLQCETIFRSTSSTTTQTTPTSAIMTRASATTSLKTTPTSVEKRHLGTQIPYAAIQNTVVVCNLNDLIRQTKDKIRSVHTAFIKMAAPASGRSLARFSKIYRCFNGEYANS</sequence>
<feature type="domain" description="EGF-like" evidence="6">
    <location>
        <begin position="279"/>
        <end position="317"/>
    </location>
</feature>
<dbReference type="PROSITE" id="PS01186">
    <property type="entry name" value="EGF_2"/>
    <property type="match status" value="4"/>
</dbReference>
<evidence type="ECO:0000256" key="4">
    <source>
        <dbReference type="ARBA" id="ARBA00023157"/>
    </source>
</evidence>
<feature type="disulfide bond" evidence="5">
    <location>
        <begin position="288"/>
        <end position="305"/>
    </location>
</feature>
<feature type="domain" description="EGF-like" evidence="6">
    <location>
        <begin position="239"/>
        <end position="277"/>
    </location>
</feature>
<dbReference type="SMART" id="SM00181">
    <property type="entry name" value="EGF"/>
    <property type="match status" value="5"/>
</dbReference>
<dbReference type="AlphaFoldDB" id="A0A9D4BWA3"/>
<proteinExistence type="predicted"/>
<dbReference type="GO" id="GO:0045197">
    <property type="term" value="P:establishment or maintenance of epithelial cell apical/basal polarity"/>
    <property type="evidence" value="ECO:0007669"/>
    <property type="project" value="TreeGrafter"/>
</dbReference>
<feature type="disulfide bond" evidence="5">
    <location>
        <begin position="390"/>
        <end position="407"/>
    </location>
</feature>
<feature type="non-terminal residue" evidence="7">
    <location>
        <position position="592"/>
    </location>
</feature>
<feature type="disulfide bond" evidence="5">
    <location>
        <begin position="350"/>
        <end position="367"/>
    </location>
</feature>
<feature type="domain" description="EGF-like" evidence="6">
    <location>
        <begin position="341"/>
        <end position="379"/>
    </location>
</feature>
<keyword evidence="3" id="KW-0677">Repeat</keyword>
<feature type="disulfide bond" evidence="5">
    <location>
        <begin position="248"/>
        <end position="265"/>
    </location>
</feature>
<feature type="disulfide bond" evidence="5">
    <location>
        <begin position="369"/>
        <end position="378"/>
    </location>
</feature>
<dbReference type="InterPro" id="IPR051022">
    <property type="entry name" value="Notch_Cell-Fate_Det"/>
</dbReference>
<feature type="domain" description="EGF-like" evidence="6">
    <location>
        <begin position="448"/>
        <end position="486"/>
    </location>
</feature>
<dbReference type="InterPro" id="IPR000742">
    <property type="entry name" value="EGF"/>
</dbReference>
<gene>
    <name evidence="7" type="ORF">DPMN_068028</name>
</gene>
<feature type="disulfide bond" evidence="5">
    <location>
        <begin position="307"/>
        <end position="316"/>
    </location>
</feature>
<feature type="disulfide bond" evidence="5">
    <location>
        <begin position="409"/>
        <end position="418"/>
    </location>
</feature>
<dbReference type="PANTHER" id="PTHR24049">
    <property type="entry name" value="CRUMBS FAMILY MEMBER"/>
    <property type="match status" value="1"/>
</dbReference>
<feature type="disulfide bond" evidence="5">
    <location>
        <begin position="452"/>
        <end position="462"/>
    </location>
</feature>
<keyword evidence="8" id="KW-1185">Reference proteome</keyword>
<evidence type="ECO:0000259" key="6">
    <source>
        <dbReference type="PROSITE" id="PS50026"/>
    </source>
</evidence>
<evidence type="ECO:0000313" key="7">
    <source>
        <dbReference type="EMBL" id="KAH3708573.1"/>
    </source>
</evidence>
<keyword evidence="2" id="KW-0732">Signal</keyword>
<dbReference type="PANTHER" id="PTHR24049:SF22">
    <property type="entry name" value="DROSOPHILA CRUMBS HOMOLOG"/>
    <property type="match status" value="1"/>
</dbReference>
<feature type="disulfide bond" evidence="5">
    <location>
        <begin position="243"/>
        <end position="253"/>
    </location>
</feature>
<feature type="disulfide bond" evidence="5">
    <location>
        <begin position="283"/>
        <end position="293"/>
    </location>
</feature>
<dbReference type="Gene3D" id="2.10.25.10">
    <property type="entry name" value="Laminin"/>
    <property type="match status" value="5"/>
</dbReference>
<keyword evidence="4 5" id="KW-1015">Disulfide bond</keyword>
<accession>A0A9D4BWA3</accession>
<reference evidence="7" key="2">
    <citation type="submission" date="2020-11" db="EMBL/GenBank/DDBJ databases">
        <authorList>
            <person name="McCartney M.A."/>
            <person name="Auch B."/>
            <person name="Kono T."/>
            <person name="Mallez S."/>
            <person name="Becker A."/>
            <person name="Gohl D.M."/>
            <person name="Silverstein K.A.T."/>
            <person name="Koren S."/>
            <person name="Bechman K.B."/>
            <person name="Herman A."/>
            <person name="Abrahante J.E."/>
            <person name="Garbe J."/>
        </authorList>
    </citation>
    <scope>NUCLEOTIDE SEQUENCE</scope>
    <source>
        <strain evidence="7">Duluth1</strain>
        <tissue evidence="7">Whole animal</tissue>
    </source>
</reference>
<organism evidence="7 8">
    <name type="scientific">Dreissena polymorpha</name>
    <name type="common">Zebra mussel</name>
    <name type="synonym">Mytilus polymorpha</name>
    <dbReference type="NCBI Taxonomy" id="45954"/>
    <lineage>
        <taxon>Eukaryota</taxon>
        <taxon>Metazoa</taxon>
        <taxon>Spiralia</taxon>
        <taxon>Lophotrochozoa</taxon>
        <taxon>Mollusca</taxon>
        <taxon>Bivalvia</taxon>
        <taxon>Autobranchia</taxon>
        <taxon>Heteroconchia</taxon>
        <taxon>Euheterodonta</taxon>
        <taxon>Imparidentia</taxon>
        <taxon>Neoheterodontei</taxon>
        <taxon>Myida</taxon>
        <taxon>Dreissenoidea</taxon>
        <taxon>Dreissenidae</taxon>
        <taxon>Dreissena</taxon>
    </lineage>
</organism>
<feature type="disulfide bond" evidence="5">
    <location>
        <begin position="267"/>
        <end position="276"/>
    </location>
</feature>
<dbReference type="GO" id="GO:0005886">
    <property type="term" value="C:plasma membrane"/>
    <property type="evidence" value="ECO:0007669"/>
    <property type="project" value="TreeGrafter"/>
</dbReference>
<evidence type="ECO:0000256" key="5">
    <source>
        <dbReference type="PROSITE-ProRule" id="PRU00076"/>
    </source>
</evidence>
<name>A0A9D4BWA3_DREPO</name>
<feature type="disulfide bond" evidence="5">
    <location>
        <begin position="476"/>
        <end position="485"/>
    </location>
</feature>
<evidence type="ECO:0000256" key="2">
    <source>
        <dbReference type="ARBA" id="ARBA00022729"/>
    </source>
</evidence>
<dbReference type="GO" id="GO:0005509">
    <property type="term" value="F:calcium ion binding"/>
    <property type="evidence" value="ECO:0007669"/>
    <property type="project" value="InterPro"/>
</dbReference>
<evidence type="ECO:0000313" key="8">
    <source>
        <dbReference type="Proteomes" id="UP000828390"/>
    </source>
</evidence>
<dbReference type="PROSITE" id="PS50026">
    <property type="entry name" value="EGF_3"/>
    <property type="match status" value="5"/>
</dbReference>
<feature type="disulfide bond" evidence="5">
    <location>
        <begin position="345"/>
        <end position="355"/>
    </location>
</feature>
<keyword evidence="1 5" id="KW-0245">EGF-like domain</keyword>